<proteinExistence type="predicted"/>
<keyword evidence="1" id="KW-1133">Transmembrane helix</keyword>
<feature type="transmembrane region" description="Helical" evidence="1">
    <location>
        <begin position="56"/>
        <end position="74"/>
    </location>
</feature>
<reference evidence="2 3" key="1">
    <citation type="journal article" date="2011" name="Stand. Genomic Sci.">
        <title>Non-contiguous finished genome sequence and contextual data of the filamentous soil bacterium Ktedonobacter racemifer type strain (SOSP1-21).</title>
        <authorList>
            <person name="Chang Y.J."/>
            <person name="Land M."/>
            <person name="Hauser L."/>
            <person name="Chertkov O."/>
            <person name="Del Rio T.G."/>
            <person name="Nolan M."/>
            <person name="Copeland A."/>
            <person name="Tice H."/>
            <person name="Cheng J.F."/>
            <person name="Lucas S."/>
            <person name="Han C."/>
            <person name="Goodwin L."/>
            <person name="Pitluck S."/>
            <person name="Ivanova N."/>
            <person name="Ovchinikova G."/>
            <person name="Pati A."/>
            <person name="Chen A."/>
            <person name="Palaniappan K."/>
            <person name="Mavromatis K."/>
            <person name="Liolios K."/>
            <person name="Brettin T."/>
            <person name="Fiebig A."/>
            <person name="Rohde M."/>
            <person name="Abt B."/>
            <person name="Goker M."/>
            <person name="Detter J.C."/>
            <person name="Woyke T."/>
            <person name="Bristow J."/>
            <person name="Eisen J.A."/>
            <person name="Markowitz V."/>
            <person name="Hugenholtz P."/>
            <person name="Kyrpides N.C."/>
            <person name="Klenk H.P."/>
            <person name="Lapidus A."/>
        </authorList>
    </citation>
    <scope>NUCLEOTIDE SEQUENCE [LARGE SCALE GENOMIC DNA]</scope>
    <source>
        <strain evidence="3">DSM 44963</strain>
    </source>
</reference>
<evidence type="ECO:0000313" key="2">
    <source>
        <dbReference type="EMBL" id="EFH82215.1"/>
    </source>
</evidence>
<sequence length="208" mass="24258">MKAVKDTVKLFRLNHRPGKIVLLSLLALDVILICDVSWLVILLFTSWSWYEFFGRVVPMVVMVLILNVYCYSIFGAHLTLSREGITLWEQSQTFFLPWKSITMIQGAEDKLLIILEEPATFTNSLREGKLQLKAVIKRSLLNRLLYRLAKLSESNIQRQWLYVNARGYLRQRQARASWQEYMQKYGSHIRMIDMSELGESVVPKADVE</sequence>
<dbReference type="STRING" id="485913.Krac_3004"/>
<organism evidence="2 3">
    <name type="scientific">Ktedonobacter racemifer DSM 44963</name>
    <dbReference type="NCBI Taxonomy" id="485913"/>
    <lineage>
        <taxon>Bacteria</taxon>
        <taxon>Bacillati</taxon>
        <taxon>Chloroflexota</taxon>
        <taxon>Ktedonobacteria</taxon>
        <taxon>Ktedonobacterales</taxon>
        <taxon>Ktedonobacteraceae</taxon>
        <taxon>Ktedonobacter</taxon>
    </lineage>
</organism>
<dbReference type="EMBL" id="ADVG01000004">
    <property type="protein sequence ID" value="EFH82215.1"/>
    <property type="molecule type" value="Genomic_DNA"/>
</dbReference>
<dbReference type="RefSeq" id="WP_007920149.1">
    <property type="nucleotide sequence ID" value="NZ_ADVG01000004.1"/>
</dbReference>
<evidence type="ECO:0000313" key="3">
    <source>
        <dbReference type="Proteomes" id="UP000004508"/>
    </source>
</evidence>
<dbReference type="InParanoid" id="D6U075"/>
<dbReference type="Proteomes" id="UP000004508">
    <property type="component" value="Unassembled WGS sequence"/>
</dbReference>
<keyword evidence="3" id="KW-1185">Reference proteome</keyword>
<accession>D6U075</accession>
<protein>
    <submittedName>
        <fullName evidence="2">Uncharacterized protein</fullName>
    </submittedName>
</protein>
<keyword evidence="1" id="KW-0472">Membrane</keyword>
<comment type="caution">
    <text evidence="2">The sequence shown here is derived from an EMBL/GenBank/DDBJ whole genome shotgun (WGS) entry which is preliminary data.</text>
</comment>
<name>D6U075_KTERA</name>
<feature type="transmembrane region" description="Helical" evidence="1">
    <location>
        <begin position="20"/>
        <end position="44"/>
    </location>
</feature>
<dbReference type="AlphaFoldDB" id="D6U075"/>
<evidence type="ECO:0000256" key="1">
    <source>
        <dbReference type="SAM" id="Phobius"/>
    </source>
</evidence>
<keyword evidence="1" id="KW-0812">Transmembrane</keyword>
<gene>
    <name evidence="2" type="ORF">Krac_3004</name>
</gene>